<evidence type="ECO:0000313" key="4">
    <source>
        <dbReference type="EMBL" id="QJQ28673.1"/>
    </source>
</evidence>
<evidence type="ECO:0000313" key="2">
    <source>
        <dbReference type="EMBL" id="QJQ28583.1"/>
    </source>
</evidence>
<keyword evidence="1" id="KW-0472">Membrane</keyword>
<keyword evidence="5" id="KW-1185">Reference proteome</keyword>
<dbReference type="EMBL" id="MN241394">
    <property type="protein sequence ID" value="QJQ28673.1"/>
    <property type="molecule type" value="Viral_cRNA"/>
</dbReference>
<dbReference type="GeneID" id="80557533"/>
<accession>A0A6M4AKC3</accession>
<evidence type="ECO:0000313" key="5">
    <source>
        <dbReference type="Proteomes" id="UP001055392"/>
    </source>
</evidence>
<reference evidence="3" key="1">
    <citation type="journal article" date="2020" name="Dis. Aquat. Organ.">
        <title>Pilchard orthomyxovirus (POMV). I. Characterisation of an emerging virus isolated from pilchards Sardinops sagax and Atlantic salmon Salmo salar.</title>
        <authorList>
            <person name="Mohr P.G."/>
            <person name="Crane M.S.J."/>
            <person name="Hoad J."/>
            <person name="Williams L.M."/>
            <person name="Cummins D."/>
            <person name="Neave M.J."/>
            <person name="Shiell B."/>
            <person name="Beddome G."/>
            <person name="Michalski W.P."/>
            <person name="Peck G.R."/>
            <person name="Samsing F."/>
            <person name="Wynne J.W."/>
            <person name="Crameri S.G."/>
            <person name="Hyatt A.D."/>
            <person name="Moody N.J.G."/>
        </authorList>
    </citation>
    <scope>NUCLEOTIDE SEQUENCE</scope>
    <source>
        <strain evidence="2">POMV06-04216</strain>
        <strain evidence="3">POMV13-03566</strain>
        <strain evidence="4">POMV14-01514</strain>
    </source>
</reference>
<proteinExistence type="predicted"/>
<dbReference type="Proteomes" id="UP001055392">
    <property type="component" value="Genome"/>
</dbReference>
<dbReference type="KEGG" id="vg:80557533"/>
<feature type="transmembrane region" description="Helical" evidence="1">
    <location>
        <begin position="16"/>
        <end position="37"/>
    </location>
</feature>
<dbReference type="RefSeq" id="YP_010840317.1">
    <property type="nucleotide sequence ID" value="NC_078608.1"/>
</dbReference>
<keyword evidence="1" id="KW-1133">Transmembrane helix</keyword>
<sequence>MTGHSGWDSIPRDGKIAILCLIGFVIFIMTPILYCFCKCKFGNCCSKKTKSTSSSQKNQNIIYIPETRSPNLDKAIELQVMRIQPELERAMGIDLEARISRKRAREERLQQLAKYSEEKDRQHKKMKVDAFAGLGKLAYKKWRVNENGIVEEVKPLPENYVEMVNIIQEEDIYESLEEIHL</sequence>
<organism evidence="3">
    <name type="scientific">Pilchard orthomyxovirus</name>
    <dbReference type="NCBI Taxonomy" id="2732827"/>
    <lineage>
        <taxon>Viruses</taxon>
        <taxon>Riboviria</taxon>
        <taxon>Orthornavirae</taxon>
        <taxon>Negarnaviricota</taxon>
        <taxon>Polyploviricotina</taxon>
        <taxon>Insthoviricetes</taxon>
        <taxon>Articulavirales</taxon>
        <taxon>Orthomyxoviridae</taxon>
        <taxon>Sardinovirus</taxon>
        <taxon>Sardinovirus pilchardi</taxon>
    </lineage>
</organism>
<evidence type="ECO:0000256" key="1">
    <source>
        <dbReference type="SAM" id="Phobius"/>
    </source>
</evidence>
<dbReference type="EMBL" id="MN241378">
    <property type="protein sequence ID" value="QJQ28653.1"/>
    <property type="molecule type" value="Viral_cRNA"/>
</dbReference>
<evidence type="ECO:0000313" key="3">
    <source>
        <dbReference type="EMBL" id="QJQ28653.1"/>
    </source>
</evidence>
<keyword evidence="1" id="KW-0812">Transmembrane</keyword>
<name>A0A6M4AKC3_9ORTO</name>
<dbReference type="EMBL" id="MN241410">
    <property type="protein sequence ID" value="QJQ28693.1"/>
    <property type="molecule type" value="Viral_cRNA"/>
</dbReference>
<dbReference type="EMBL" id="MN241322">
    <property type="protein sequence ID" value="QJQ28583.1"/>
    <property type="molecule type" value="Viral_cRNA"/>
</dbReference>
<protein>
    <submittedName>
        <fullName evidence="3">Uncharacterized protein</fullName>
    </submittedName>
</protein>